<keyword evidence="4 5" id="KW-0732">Signal</keyword>
<comment type="subcellular location">
    <subcellularLocation>
        <location evidence="1">Periplasm</location>
    </subcellularLocation>
</comment>
<dbReference type="Pfam" id="PF00496">
    <property type="entry name" value="SBP_bac_5"/>
    <property type="match status" value="1"/>
</dbReference>
<evidence type="ECO:0000259" key="6">
    <source>
        <dbReference type="Pfam" id="PF00496"/>
    </source>
</evidence>
<dbReference type="PANTHER" id="PTHR30290">
    <property type="entry name" value="PERIPLASMIC BINDING COMPONENT OF ABC TRANSPORTER"/>
    <property type="match status" value="1"/>
</dbReference>
<dbReference type="GO" id="GO:0043190">
    <property type="term" value="C:ATP-binding cassette (ABC) transporter complex"/>
    <property type="evidence" value="ECO:0007669"/>
    <property type="project" value="InterPro"/>
</dbReference>
<keyword evidence="3" id="KW-0813">Transport</keyword>
<reference evidence="7 8" key="1">
    <citation type="journal article" date="2014" name="Int. J. Syst. Evol. Microbiol.">
        <title>Complete genome sequence of Corynebacterium casei LMG S-19264T (=DSM 44701T), isolated from a smear-ripened cheese.</title>
        <authorList>
            <consortium name="US DOE Joint Genome Institute (JGI-PGF)"/>
            <person name="Walter F."/>
            <person name="Albersmeier A."/>
            <person name="Kalinowski J."/>
            <person name="Ruckert C."/>
        </authorList>
    </citation>
    <scope>NUCLEOTIDE SEQUENCE [LARGE SCALE GENOMIC DNA]</scope>
    <source>
        <strain evidence="7 8">CGMCC 1.15896</strain>
    </source>
</reference>
<gene>
    <name evidence="7" type="ORF">GCM10011499_07340</name>
</gene>
<evidence type="ECO:0000256" key="1">
    <source>
        <dbReference type="ARBA" id="ARBA00004418"/>
    </source>
</evidence>
<dbReference type="GO" id="GO:0015833">
    <property type="term" value="P:peptide transport"/>
    <property type="evidence" value="ECO:0007669"/>
    <property type="project" value="TreeGrafter"/>
</dbReference>
<dbReference type="Gene3D" id="3.10.105.10">
    <property type="entry name" value="Dipeptide-binding Protein, Domain 3"/>
    <property type="match status" value="1"/>
</dbReference>
<protein>
    <submittedName>
        <fullName evidence="7">Peptide ABC transporter substrate-binding protein</fullName>
    </submittedName>
</protein>
<organism evidence="7 8">
    <name type="scientific">Pelagibacterium lentulum</name>
    <dbReference type="NCBI Taxonomy" id="2029865"/>
    <lineage>
        <taxon>Bacteria</taxon>
        <taxon>Pseudomonadati</taxon>
        <taxon>Pseudomonadota</taxon>
        <taxon>Alphaproteobacteria</taxon>
        <taxon>Hyphomicrobiales</taxon>
        <taxon>Devosiaceae</taxon>
        <taxon>Pelagibacterium</taxon>
    </lineage>
</organism>
<dbReference type="GO" id="GO:0030288">
    <property type="term" value="C:outer membrane-bounded periplasmic space"/>
    <property type="evidence" value="ECO:0007669"/>
    <property type="project" value="UniProtKB-ARBA"/>
</dbReference>
<dbReference type="InterPro" id="IPR030678">
    <property type="entry name" value="Peptide/Ni-bd"/>
</dbReference>
<evidence type="ECO:0000256" key="3">
    <source>
        <dbReference type="ARBA" id="ARBA00022448"/>
    </source>
</evidence>
<feature type="domain" description="Solute-binding protein family 5" evidence="6">
    <location>
        <begin position="82"/>
        <end position="436"/>
    </location>
</feature>
<sequence>MGINRRTFLELTAASTALTAIGTSSAMAQDTDVIRIGIAANGPRHSDPNLTTQGSDNWATEQVYEQLVRPEDGRFALSPEDWVPTLATEWSASADAKTWTFKLREGVQFHRGYGEMTSEDVVFSFRRAIDTGTNRTILANIAEVTANGPYEVTIRLHAPDVNLLGTSIFNNNTSIVSKAAFEEIGAEAFATDAVGTGPYQLVSFEPNFGMRLQRHEDYWGDAAIVSRVECVYIADTTARTLALLSGDVDMIEAVRAPGWIDSMLGRDPTLKIDMTVPGSFNTLHINLTREPFNDIRVRQAIMYALDREAVAAALAPMGGTMHGLQPAFFPAGFEADDLPEELQYRHNPQRARELLAEAGYPNGIEFEANCSQREDYSSTMLIVQEQFRAAGINMTLNIGDHTAYHADNRTDKNTLAMHASSYPPIPTQIYFQQLASASQVKADGTGGGNYSHYGIEMPGIDDLLQQALEATDYDEYIRICEEIELQVLRDLPLIGLSTLSFTAVRNANVDLGYEVQSGYARWRFHRATKSA</sequence>
<keyword evidence="8" id="KW-1185">Reference proteome</keyword>
<dbReference type="SUPFAM" id="SSF53850">
    <property type="entry name" value="Periplasmic binding protein-like II"/>
    <property type="match status" value="1"/>
</dbReference>
<comment type="caution">
    <text evidence="7">The sequence shown here is derived from an EMBL/GenBank/DDBJ whole genome shotgun (WGS) entry which is preliminary data.</text>
</comment>
<dbReference type="InterPro" id="IPR000914">
    <property type="entry name" value="SBP_5_dom"/>
</dbReference>
<accession>A0A916R895</accession>
<feature type="chain" id="PRO_5037563832" evidence="5">
    <location>
        <begin position="29"/>
        <end position="531"/>
    </location>
</feature>
<dbReference type="OrthoDB" id="9803988at2"/>
<dbReference type="Gene3D" id="3.40.190.10">
    <property type="entry name" value="Periplasmic binding protein-like II"/>
    <property type="match status" value="1"/>
</dbReference>
<dbReference type="GO" id="GO:1904680">
    <property type="term" value="F:peptide transmembrane transporter activity"/>
    <property type="evidence" value="ECO:0007669"/>
    <property type="project" value="TreeGrafter"/>
</dbReference>
<dbReference type="PIRSF" id="PIRSF002741">
    <property type="entry name" value="MppA"/>
    <property type="match status" value="1"/>
</dbReference>
<evidence type="ECO:0000313" key="7">
    <source>
        <dbReference type="EMBL" id="GGA40337.1"/>
    </source>
</evidence>
<dbReference type="InterPro" id="IPR039424">
    <property type="entry name" value="SBP_5"/>
</dbReference>
<feature type="signal peptide" evidence="5">
    <location>
        <begin position="1"/>
        <end position="28"/>
    </location>
</feature>
<evidence type="ECO:0000256" key="4">
    <source>
        <dbReference type="ARBA" id="ARBA00022729"/>
    </source>
</evidence>
<evidence type="ECO:0000313" key="8">
    <source>
        <dbReference type="Proteomes" id="UP000596977"/>
    </source>
</evidence>
<proteinExistence type="inferred from homology"/>
<dbReference type="AlphaFoldDB" id="A0A916R895"/>
<evidence type="ECO:0000256" key="5">
    <source>
        <dbReference type="SAM" id="SignalP"/>
    </source>
</evidence>
<dbReference type="InterPro" id="IPR006311">
    <property type="entry name" value="TAT_signal"/>
</dbReference>
<dbReference type="PANTHER" id="PTHR30290:SF10">
    <property type="entry name" value="PERIPLASMIC OLIGOPEPTIDE-BINDING PROTEIN-RELATED"/>
    <property type="match status" value="1"/>
</dbReference>
<dbReference type="RefSeq" id="WP_127073249.1">
    <property type="nucleotide sequence ID" value="NZ_BMKB01000001.1"/>
</dbReference>
<dbReference type="PROSITE" id="PS51318">
    <property type="entry name" value="TAT"/>
    <property type="match status" value="1"/>
</dbReference>
<comment type="similarity">
    <text evidence="2">Belongs to the bacterial solute-binding protein 5 family.</text>
</comment>
<evidence type="ECO:0000256" key="2">
    <source>
        <dbReference type="ARBA" id="ARBA00005695"/>
    </source>
</evidence>
<dbReference type="EMBL" id="BMKB01000001">
    <property type="protein sequence ID" value="GGA40337.1"/>
    <property type="molecule type" value="Genomic_DNA"/>
</dbReference>
<dbReference type="Proteomes" id="UP000596977">
    <property type="component" value="Unassembled WGS sequence"/>
</dbReference>
<name>A0A916R895_9HYPH</name>